<feature type="chain" id="PRO_5045519138" evidence="5">
    <location>
        <begin position="28"/>
        <end position="375"/>
    </location>
</feature>
<evidence type="ECO:0000256" key="2">
    <source>
        <dbReference type="ARBA" id="ARBA00022448"/>
    </source>
</evidence>
<feature type="signal peptide" evidence="5">
    <location>
        <begin position="1"/>
        <end position="27"/>
    </location>
</feature>
<organism evidence="7 8">
    <name type="scientific">Ramlibacter aquaticus</name>
    <dbReference type="NCBI Taxonomy" id="2780094"/>
    <lineage>
        <taxon>Bacteria</taxon>
        <taxon>Pseudomonadati</taxon>
        <taxon>Pseudomonadota</taxon>
        <taxon>Betaproteobacteria</taxon>
        <taxon>Burkholderiales</taxon>
        <taxon>Comamonadaceae</taxon>
        <taxon>Ramlibacter</taxon>
    </lineage>
</organism>
<evidence type="ECO:0000256" key="3">
    <source>
        <dbReference type="ARBA" id="ARBA00022729"/>
    </source>
</evidence>
<keyword evidence="3 5" id="KW-0732">Signal</keyword>
<dbReference type="Proteomes" id="UP000715965">
    <property type="component" value="Unassembled WGS sequence"/>
</dbReference>
<evidence type="ECO:0000313" key="8">
    <source>
        <dbReference type="Proteomes" id="UP000715965"/>
    </source>
</evidence>
<feature type="domain" description="Leucine-binding protein" evidence="6">
    <location>
        <begin position="29"/>
        <end position="347"/>
    </location>
</feature>
<evidence type="ECO:0000256" key="4">
    <source>
        <dbReference type="ARBA" id="ARBA00022970"/>
    </source>
</evidence>
<gene>
    <name evidence="7" type="ORF">IM725_00390</name>
</gene>
<proteinExistence type="inferred from homology"/>
<dbReference type="InterPro" id="IPR000709">
    <property type="entry name" value="Leu_Ile_Val-bd"/>
</dbReference>
<keyword evidence="8" id="KW-1185">Reference proteome</keyword>
<dbReference type="PANTHER" id="PTHR47235">
    <property type="entry name" value="BLR6548 PROTEIN"/>
    <property type="match status" value="1"/>
</dbReference>
<comment type="caution">
    <text evidence="7">The sequence shown here is derived from an EMBL/GenBank/DDBJ whole genome shotgun (WGS) entry which is preliminary data.</text>
</comment>
<sequence>MPRNRPLRAACHALLLCGALHLLPAEAEIVLAHVGPLSGPVGPNGRANSAGSQACVGEANASGGVNGQKLRLVREDDHYQPADTVLALRAVAAREHPVAFLNFLGSANMQAVFKDGTLDAIRIPVVGITPGSDRLRHPWIFHTQASDTAQLRRILTHLHTVGMERLGVVYQQIPFGEDGLRLIEEIAAELKLRVVARVAVPSAANDLRAQAAQLRASRAQAYVLVLVSNSGISFVRDVRGGGDPTPIYSMSYVEVQRMVDVVGARTANGVALAQVTPNPFTGNTGLVRQFHAAMTRFAPNEAVQSQQHLIGYLNCRTVVEGLQRISGPATPARLQAALRALRVDLGGYLLDFQGGNQGGRYVDLGVVRADGRLLY</sequence>
<comment type="similarity">
    <text evidence="1">Belongs to the leucine-binding protein family.</text>
</comment>
<dbReference type="InterPro" id="IPR028081">
    <property type="entry name" value="Leu-bd"/>
</dbReference>
<protein>
    <submittedName>
        <fullName evidence="7">ABC transporter substrate-binding protein</fullName>
    </submittedName>
</protein>
<dbReference type="Pfam" id="PF13458">
    <property type="entry name" value="Peripla_BP_6"/>
    <property type="match status" value="1"/>
</dbReference>
<dbReference type="PANTHER" id="PTHR47235:SF1">
    <property type="entry name" value="BLR6548 PROTEIN"/>
    <property type="match status" value="1"/>
</dbReference>
<dbReference type="CDD" id="cd06326">
    <property type="entry name" value="PBP1_ABC_ligand_binding-like"/>
    <property type="match status" value="1"/>
</dbReference>
<evidence type="ECO:0000256" key="1">
    <source>
        <dbReference type="ARBA" id="ARBA00010062"/>
    </source>
</evidence>
<keyword evidence="4" id="KW-0029">Amino-acid transport</keyword>
<evidence type="ECO:0000259" key="6">
    <source>
        <dbReference type="Pfam" id="PF13458"/>
    </source>
</evidence>
<dbReference type="PRINTS" id="PR00337">
    <property type="entry name" value="LEUILEVALBP"/>
</dbReference>
<reference evidence="7 8" key="1">
    <citation type="submission" date="2020-10" db="EMBL/GenBank/DDBJ databases">
        <title>Draft genome of Ramlibacter aquaticus LMG 30558.</title>
        <authorList>
            <person name="Props R."/>
        </authorList>
    </citation>
    <scope>NUCLEOTIDE SEQUENCE [LARGE SCALE GENOMIC DNA]</scope>
    <source>
        <strain evidence="7 8">LMG 30558</strain>
    </source>
</reference>
<evidence type="ECO:0000256" key="5">
    <source>
        <dbReference type="SAM" id="SignalP"/>
    </source>
</evidence>
<dbReference type="InterPro" id="IPR028082">
    <property type="entry name" value="Peripla_BP_I"/>
</dbReference>
<name>A0ABR9S9L5_9BURK</name>
<dbReference type="Gene3D" id="3.40.50.2300">
    <property type="match status" value="2"/>
</dbReference>
<keyword evidence="2" id="KW-0813">Transport</keyword>
<evidence type="ECO:0000313" key="7">
    <source>
        <dbReference type="EMBL" id="MBE7939026.1"/>
    </source>
</evidence>
<accession>A0ABR9S9L5</accession>
<dbReference type="RefSeq" id="WP_193778572.1">
    <property type="nucleotide sequence ID" value="NZ_JADDOJ010000001.1"/>
</dbReference>
<dbReference type="SUPFAM" id="SSF53822">
    <property type="entry name" value="Periplasmic binding protein-like I"/>
    <property type="match status" value="1"/>
</dbReference>
<dbReference type="EMBL" id="JADDOJ010000001">
    <property type="protein sequence ID" value="MBE7939026.1"/>
    <property type="molecule type" value="Genomic_DNA"/>
</dbReference>